<comment type="caution">
    <text evidence="7">The sequence shown here is derived from an EMBL/GenBank/DDBJ whole genome shotgun (WGS) entry which is preliminary data.</text>
</comment>
<evidence type="ECO:0000256" key="4">
    <source>
        <dbReference type="ARBA" id="ARBA00022525"/>
    </source>
</evidence>
<organism evidence="7 8">
    <name type="scientific">Erythroxylum novogranatense</name>
    <dbReference type="NCBI Taxonomy" id="1862640"/>
    <lineage>
        <taxon>Eukaryota</taxon>
        <taxon>Viridiplantae</taxon>
        <taxon>Streptophyta</taxon>
        <taxon>Embryophyta</taxon>
        <taxon>Tracheophyta</taxon>
        <taxon>Spermatophyta</taxon>
        <taxon>Magnoliopsida</taxon>
        <taxon>eudicotyledons</taxon>
        <taxon>Gunneridae</taxon>
        <taxon>Pentapetalae</taxon>
        <taxon>rosids</taxon>
        <taxon>fabids</taxon>
        <taxon>Malpighiales</taxon>
        <taxon>Erythroxylaceae</taxon>
        <taxon>Erythroxylum</taxon>
    </lineage>
</organism>
<evidence type="ECO:0000313" key="8">
    <source>
        <dbReference type="Proteomes" id="UP001159364"/>
    </source>
</evidence>
<comment type="similarity">
    <text evidence="2 6">Belongs to the plant self-incompatibility (S1) protein family.</text>
</comment>
<feature type="signal peptide" evidence="6">
    <location>
        <begin position="1"/>
        <end position="25"/>
    </location>
</feature>
<protein>
    <recommendedName>
        <fullName evidence="6">S-protein homolog</fullName>
    </recommendedName>
</protein>
<evidence type="ECO:0000313" key="7">
    <source>
        <dbReference type="EMBL" id="KAJ8900105.1"/>
    </source>
</evidence>
<evidence type="ECO:0000256" key="6">
    <source>
        <dbReference type="RuleBase" id="RU367044"/>
    </source>
</evidence>
<comment type="subcellular location">
    <subcellularLocation>
        <location evidence="1 6">Secreted</location>
    </subcellularLocation>
</comment>
<name>A0AAV8UC87_9ROSI</name>
<proteinExistence type="inferred from homology"/>
<evidence type="ECO:0000256" key="5">
    <source>
        <dbReference type="ARBA" id="ARBA00022729"/>
    </source>
</evidence>
<reference evidence="7 8" key="1">
    <citation type="submission" date="2021-09" db="EMBL/GenBank/DDBJ databases">
        <title>Genomic insights and catalytic innovation underlie evolution of tropane alkaloids biosynthesis.</title>
        <authorList>
            <person name="Wang Y.-J."/>
            <person name="Tian T."/>
            <person name="Huang J.-P."/>
            <person name="Huang S.-X."/>
        </authorList>
    </citation>
    <scope>NUCLEOTIDE SEQUENCE [LARGE SCALE GENOMIC DNA]</scope>
    <source>
        <strain evidence="7">KIB-2018</strain>
        <tissue evidence="7">Leaf</tissue>
    </source>
</reference>
<dbReference type="GO" id="GO:0005576">
    <property type="term" value="C:extracellular region"/>
    <property type="evidence" value="ECO:0007669"/>
    <property type="project" value="UniProtKB-SubCell"/>
</dbReference>
<dbReference type="AlphaFoldDB" id="A0AAV8UC87"/>
<dbReference type="EMBL" id="JAIWQS010000008">
    <property type="protein sequence ID" value="KAJ8900105.1"/>
    <property type="molecule type" value="Genomic_DNA"/>
</dbReference>
<accession>A0AAV8UC87</accession>
<evidence type="ECO:0000256" key="2">
    <source>
        <dbReference type="ARBA" id="ARBA00005581"/>
    </source>
</evidence>
<keyword evidence="4 6" id="KW-0964">Secreted</keyword>
<dbReference type="PANTHER" id="PTHR31232:SF18">
    <property type="entry name" value="S-PROTEIN HOMOLOG"/>
    <property type="match status" value="1"/>
</dbReference>
<dbReference type="Proteomes" id="UP001159364">
    <property type="component" value="Linkage Group LG08"/>
</dbReference>
<keyword evidence="5 6" id="KW-0732">Signal</keyword>
<evidence type="ECO:0000256" key="3">
    <source>
        <dbReference type="ARBA" id="ARBA00022471"/>
    </source>
</evidence>
<evidence type="ECO:0000256" key="1">
    <source>
        <dbReference type="ARBA" id="ARBA00004613"/>
    </source>
</evidence>
<dbReference type="InterPro" id="IPR010264">
    <property type="entry name" value="Self-incomp_S1"/>
</dbReference>
<dbReference type="Pfam" id="PF05938">
    <property type="entry name" value="Self-incomp_S1"/>
    <property type="match status" value="1"/>
</dbReference>
<dbReference type="GO" id="GO:0060320">
    <property type="term" value="P:rejection of self pollen"/>
    <property type="evidence" value="ECO:0007669"/>
    <property type="project" value="UniProtKB-KW"/>
</dbReference>
<dbReference type="PANTHER" id="PTHR31232">
    <property type="match status" value="1"/>
</dbReference>
<feature type="chain" id="PRO_5043113867" description="S-protein homolog" evidence="6">
    <location>
        <begin position="26"/>
        <end position="137"/>
    </location>
</feature>
<keyword evidence="3 6" id="KW-0713">Self-incompatibility</keyword>
<keyword evidence="8" id="KW-1185">Reference proteome</keyword>
<gene>
    <name evidence="7" type="ORF">K2173_024221</name>
</gene>
<sequence>MGNMKITSFVLILVLFLMSDCNVLGKVHVVIRNELEGGRVMNIRCRSKDDDIGHLAIPDGHQIEWKFSVNLWGSTLFSCDVQWDDSKWHGFVAYSYRRDSERCENKCLWLISRDGLLYGFNEQTKSWDVLPFEDGWS</sequence>